<dbReference type="EMBL" id="VEVS01000055">
    <property type="protein sequence ID" value="TNO40510.1"/>
    <property type="molecule type" value="Genomic_DNA"/>
</dbReference>
<evidence type="ECO:0000313" key="3">
    <source>
        <dbReference type="Proteomes" id="UP000312397"/>
    </source>
</evidence>
<accession>A0A1J6QYM6</accession>
<reference evidence="2 3" key="2">
    <citation type="submission" date="2019-06" db="EMBL/GenBank/DDBJ databases">
        <title>Epidemiology of MDR Campylobacter spp.</title>
        <authorList>
            <person name="Addetia A."/>
            <person name="Greninger A."/>
            <person name="Fang F."/>
        </authorList>
    </citation>
    <scope>NUCLEOTIDE SEQUENCE [LARGE SCALE GENOMIC DNA]</scope>
    <source>
        <strain evidence="2 3">HMC314</strain>
    </source>
</reference>
<organism evidence="2 3">
    <name type="scientific">Campylobacter jejuni</name>
    <dbReference type="NCBI Taxonomy" id="197"/>
    <lineage>
        <taxon>Bacteria</taxon>
        <taxon>Pseudomonadati</taxon>
        <taxon>Campylobacterota</taxon>
        <taxon>Epsilonproteobacteria</taxon>
        <taxon>Campylobacterales</taxon>
        <taxon>Campylobacteraceae</taxon>
        <taxon>Campylobacter</taxon>
    </lineage>
</organism>
<reference evidence="1 4" key="1">
    <citation type="submission" date="2018-05" db="EMBL/GenBank/DDBJ databases">
        <authorList>
            <consortium name="NARMS: The National Antimicrobial Resistance Monitoring System"/>
        </authorList>
    </citation>
    <scope>NUCLEOTIDE SEQUENCE [LARGE SCALE GENOMIC DNA]</scope>
    <source>
        <strain evidence="1 4">FSIS1607212</strain>
    </source>
</reference>
<evidence type="ECO:0000313" key="4">
    <source>
        <dbReference type="Proteomes" id="UP000335162"/>
    </source>
</evidence>
<dbReference type="PRINTS" id="PR00507">
    <property type="entry name" value="N12N6MTFRASE"/>
</dbReference>
<dbReference type="AlphaFoldDB" id="A0A1J6QYM6"/>
<name>A0A1J6QYM6_CAMJU</name>
<dbReference type="GO" id="GO:0008168">
    <property type="term" value="F:methyltransferase activity"/>
    <property type="evidence" value="ECO:0007669"/>
    <property type="project" value="InterPro"/>
</dbReference>
<dbReference type="Proteomes" id="UP000335162">
    <property type="component" value="Unassembled WGS sequence"/>
</dbReference>
<evidence type="ECO:0000313" key="1">
    <source>
        <dbReference type="EMBL" id="EAL3735480.1"/>
    </source>
</evidence>
<dbReference type="RefSeq" id="WP_002830207.1">
    <property type="nucleotide sequence ID" value="NZ_AP028387.1"/>
</dbReference>
<dbReference type="InterPro" id="IPR002052">
    <property type="entry name" value="DNA_methylase_N6_adenine_CS"/>
</dbReference>
<proteinExistence type="predicted"/>
<dbReference type="GO" id="GO:0003676">
    <property type="term" value="F:nucleic acid binding"/>
    <property type="evidence" value="ECO:0007669"/>
    <property type="project" value="InterPro"/>
</dbReference>
<protein>
    <submittedName>
        <fullName evidence="2">Uncharacterized protein</fullName>
    </submittedName>
</protein>
<dbReference type="SUPFAM" id="SSF53335">
    <property type="entry name" value="S-adenosyl-L-methionine-dependent methyltransferases"/>
    <property type="match status" value="1"/>
</dbReference>
<dbReference type="Gene3D" id="3.40.50.150">
    <property type="entry name" value="Vaccinia Virus protein VP39"/>
    <property type="match status" value="1"/>
</dbReference>
<sequence length="355" mass="42510">MQNHLNREIMINLGSYYTPIFLVNNVYKLLEKWVDNLNDYIFLDSSCGYGDFFIKDLDYIGCDIDKIALSQVKNARIIHTNSLVNVDRKKFNLSNDDKLIIIGNPPYNDKTSIIRSNIKKELFYCDKTLIYRDLGISFLRSYEILKPEFICILHPLSYLIKKTNFNALAKFKNTYKLIDGLIVSSEIFTPKSNTFFPIIIAFYKRDSQGMNYEYIKNYTFKTIEGNEFILKNYDSIANYVPKYPNQKDTRKAIAYFHTLRDINALKRNQTFMLYQNSNSIKVFEDNLKYYVYIHFFKKYSYLLPYYFGNLDIFINHHNFLKIEDEFLNYFYEKSYNENKIKDYFYNLFNHKEGIK</sequence>
<comment type="caution">
    <text evidence="2">The sequence shown here is derived from an EMBL/GenBank/DDBJ whole genome shotgun (WGS) entry which is preliminary data.</text>
</comment>
<gene>
    <name evidence="1" type="ORF">BFD99_05790</name>
    <name evidence="2" type="ORF">FH034_09660</name>
</gene>
<dbReference type="PROSITE" id="PS00092">
    <property type="entry name" value="N6_MTASE"/>
    <property type="match status" value="1"/>
</dbReference>
<dbReference type="Proteomes" id="UP000312397">
    <property type="component" value="Unassembled WGS sequence"/>
</dbReference>
<dbReference type="GO" id="GO:0032259">
    <property type="term" value="P:methylation"/>
    <property type="evidence" value="ECO:0007669"/>
    <property type="project" value="InterPro"/>
</dbReference>
<dbReference type="EMBL" id="AACNRY010000011">
    <property type="protein sequence ID" value="EAL3735480.1"/>
    <property type="molecule type" value="Genomic_DNA"/>
</dbReference>
<dbReference type="InterPro" id="IPR029063">
    <property type="entry name" value="SAM-dependent_MTases_sf"/>
</dbReference>
<evidence type="ECO:0000313" key="2">
    <source>
        <dbReference type="EMBL" id="TNO40510.1"/>
    </source>
</evidence>